<reference evidence="6 7" key="1">
    <citation type="journal article" date="2016" name="Proc. Natl. Acad. Sci. U.S.A.">
        <title>Comparative genomics of biotechnologically important yeasts.</title>
        <authorList>
            <person name="Riley R."/>
            <person name="Haridas S."/>
            <person name="Wolfe K.H."/>
            <person name="Lopes M.R."/>
            <person name="Hittinger C.T."/>
            <person name="Goeker M."/>
            <person name="Salamov A.A."/>
            <person name="Wisecaver J.H."/>
            <person name="Long T.M."/>
            <person name="Calvey C.H."/>
            <person name="Aerts A.L."/>
            <person name="Barry K.W."/>
            <person name="Choi C."/>
            <person name="Clum A."/>
            <person name="Coughlan A.Y."/>
            <person name="Deshpande S."/>
            <person name="Douglass A.P."/>
            <person name="Hanson S.J."/>
            <person name="Klenk H.-P."/>
            <person name="LaButti K.M."/>
            <person name="Lapidus A."/>
            <person name="Lindquist E.A."/>
            <person name="Lipzen A.M."/>
            <person name="Meier-Kolthoff J.P."/>
            <person name="Ohm R.A."/>
            <person name="Otillar R.P."/>
            <person name="Pangilinan J.L."/>
            <person name="Peng Y."/>
            <person name="Rokas A."/>
            <person name="Rosa C.A."/>
            <person name="Scheuner C."/>
            <person name="Sibirny A.A."/>
            <person name="Slot J.C."/>
            <person name="Stielow J.B."/>
            <person name="Sun H."/>
            <person name="Kurtzman C.P."/>
            <person name="Blackwell M."/>
            <person name="Grigoriev I.V."/>
            <person name="Jeffries T.W."/>
        </authorList>
    </citation>
    <scope>NUCLEOTIDE SEQUENCE [LARGE SCALE GENOMIC DNA]</scope>
    <source>
        <strain evidence="7">ATCC 18201 / CBS 1600 / BCRC 20928 / JCM 3617 / NBRC 0987 / NRRL Y-1542</strain>
    </source>
</reference>
<dbReference type="PROSITE" id="PS00463">
    <property type="entry name" value="ZN2_CY6_FUNGAL_1"/>
    <property type="match status" value="1"/>
</dbReference>
<dbReference type="InterPro" id="IPR036864">
    <property type="entry name" value="Zn2-C6_fun-type_DNA-bd_sf"/>
</dbReference>
<dbReference type="AlphaFoldDB" id="A0A1E4RUW8"/>
<dbReference type="OMA" id="TQMAMEY"/>
<proteinExistence type="predicted"/>
<sequence length="630" mass="71942">MSKKDIEGTNKKRTRSRFGCHRCKRLKVKCDEMRPSCSACVKSGKECDYSIKLTWGGRPFKKPKTNNLANGTIDSTESMSSVGTFETKQPGIDDLEPLEKDRVESSSPGNGRYVSLDDDHRRDDFMVAFKDMQTPNELAKQFLNDSLLPELNEFNHLIFHEDTDSSPENLTIMETSHIFSGEASHQLPMLTKPKFTGFEIIPEVISPLPDILLHNDLYKEHYHKYVEIYSKLLCPAAPRTYTDNPFTCLLPRLSLSSGSDGLLAMLISFSLAQDATHKGDPYPMDTVGLLLNRALDDLYRRLTDPQEANSDYTLCLILVLSCFEIICDRNPHGWRAHYYGARKIIFSRGLLRATTSMMSERKRVAYVKGSEADLEFFFQRWFAYLDVIGSLSSASSAYSSNRPTNIIWECPVPTREDREKLTDIDPFTGFDMRLLEYFSYVVNLVHQRETSGTVDGETLPLDLIQKALEVKERLLNYLKETEADRDAIERTLQEDAYNVLNEQLEDYRLLRATNRVFALSCVLQIYRRVLLMPRDTTLVQNLVSEIIASIRNQIPQQQPAACCTFFSLFSSGCEALADEDRLFYLARIDALINVGIRNAMVAKDVMLESWETGKYWADILSERGMDIIFV</sequence>
<dbReference type="PROSITE" id="PS50048">
    <property type="entry name" value="ZN2_CY6_FUNGAL_2"/>
    <property type="match status" value="1"/>
</dbReference>
<dbReference type="Gene3D" id="4.10.240.10">
    <property type="entry name" value="Zn(2)-C6 fungal-type DNA-binding domain"/>
    <property type="match status" value="1"/>
</dbReference>
<accession>A0A1E4RUW8</accession>
<evidence type="ECO:0000313" key="7">
    <source>
        <dbReference type="Proteomes" id="UP000094389"/>
    </source>
</evidence>
<keyword evidence="7" id="KW-1185">Reference proteome</keyword>
<gene>
    <name evidence="6" type="ORF">CYBJADRAFT_132334</name>
</gene>
<keyword evidence="3" id="KW-0175">Coiled coil</keyword>
<protein>
    <recommendedName>
        <fullName evidence="5">Zn(2)-C6 fungal-type domain-containing protein</fullName>
    </recommendedName>
</protein>
<evidence type="ECO:0000256" key="3">
    <source>
        <dbReference type="SAM" id="Coils"/>
    </source>
</evidence>
<dbReference type="InterPro" id="IPR001138">
    <property type="entry name" value="Zn2Cys6_DnaBD"/>
</dbReference>
<evidence type="ECO:0000256" key="4">
    <source>
        <dbReference type="SAM" id="MobiDB-lite"/>
    </source>
</evidence>
<dbReference type="EMBL" id="KV453945">
    <property type="protein sequence ID" value="ODV71077.1"/>
    <property type="molecule type" value="Genomic_DNA"/>
</dbReference>
<dbReference type="GO" id="GO:0000981">
    <property type="term" value="F:DNA-binding transcription factor activity, RNA polymerase II-specific"/>
    <property type="evidence" value="ECO:0007669"/>
    <property type="project" value="InterPro"/>
</dbReference>
<dbReference type="CDD" id="cd00067">
    <property type="entry name" value="GAL4"/>
    <property type="match status" value="1"/>
</dbReference>
<dbReference type="PANTHER" id="PTHR37534:SF43">
    <property type="entry name" value="FINGER DOMAIN PROTEIN, PUTATIVE (AFU_ORTHOLOGUE AFUA_1G01850)-RELATED"/>
    <property type="match status" value="1"/>
</dbReference>
<keyword evidence="2" id="KW-0539">Nucleus</keyword>
<dbReference type="GO" id="GO:0045944">
    <property type="term" value="P:positive regulation of transcription by RNA polymerase II"/>
    <property type="evidence" value="ECO:0007669"/>
    <property type="project" value="TreeGrafter"/>
</dbReference>
<dbReference type="Pfam" id="PF11951">
    <property type="entry name" value="Fungal_trans_2"/>
    <property type="match status" value="1"/>
</dbReference>
<evidence type="ECO:0000256" key="1">
    <source>
        <dbReference type="ARBA" id="ARBA00004123"/>
    </source>
</evidence>
<dbReference type="SUPFAM" id="SSF57701">
    <property type="entry name" value="Zn2/Cys6 DNA-binding domain"/>
    <property type="match status" value="1"/>
</dbReference>
<organism evidence="6 7">
    <name type="scientific">Cyberlindnera jadinii (strain ATCC 18201 / CBS 1600 / BCRC 20928 / JCM 3617 / NBRC 0987 / NRRL Y-1542)</name>
    <name type="common">Torula yeast</name>
    <name type="synonym">Candida utilis</name>
    <dbReference type="NCBI Taxonomy" id="983966"/>
    <lineage>
        <taxon>Eukaryota</taxon>
        <taxon>Fungi</taxon>
        <taxon>Dikarya</taxon>
        <taxon>Ascomycota</taxon>
        <taxon>Saccharomycotina</taxon>
        <taxon>Saccharomycetes</taxon>
        <taxon>Phaffomycetales</taxon>
        <taxon>Phaffomycetaceae</taxon>
        <taxon>Cyberlindnera</taxon>
    </lineage>
</organism>
<dbReference type="Proteomes" id="UP000094389">
    <property type="component" value="Unassembled WGS sequence"/>
</dbReference>
<evidence type="ECO:0000256" key="2">
    <source>
        <dbReference type="ARBA" id="ARBA00023242"/>
    </source>
</evidence>
<dbReference type="GO" id="GO:0008270">
    <property type="term" value="F:zinc ion binding"/>
    <property type="evidence" value="ECO:0007669"/>
    <property type="project" value="InterPro"/>
</dbReference>
<feature type="domain" description="Zn(2)-C6 fungal-type" evidence="5">
    <location>
        <begin position="19"/>
        <end position="49"/>
    </location>
</feature>
<dbReference type="GO" id="GO:0005634">
    <property type="term" value="C:nucleus"/>
    <property type="evidence" value="ECO:0007669"/>
    <property type="project" value="UniProtKB-SubCell"/>
</dbReference>
<dbReference type="Pfam" id="PF00172">
    <property type="entry name" value="Zn_clus"/>
    <property type="match status" value="1"/>
</dbReference>
<evidence type="ECO:0000259" key="5">
    <source>
        <dbReference type="PROSITE" id="PS50048"/>
    </source>
</evidence>
<dbReference type="OrthoDB" id="5229455at2759"/>
<feature type="region of interest" description="Disordered" evidence="4">
    <location>
        <begin position="60"/>
        <end position="93"/>
    </location>
</feature>
<dbReference type="GeneID" id="30987445"/>
<evidence type="ECO:0000313" key="6">
    <source>
        <dbReference type="EMBL" id="ODV71077.1"/>
    </source>
</evidence>
<dbReference type="GO" id="GO:0000976">
    <property type="term" value="F:transcription cis-regulatory region binding"/>
    <property type="evidence" value="ECO:0007669"/>
    <property type="project" value="TreeGrafter"/>
</dbReference>
<dbReference type="SMART" id="SM00066">
    <property type="entry name" value="GAL4"/>
    <property type="match status" value="1"/>
</dbReference>
<feature type="compositionally biased region" description="Polar residues" evidence="4">
    <location>
        <begin position="65"/>
        <end position="87"/>
    </location>
</feature>
<dbReference type="InterPro" id="IPR021858">
    <property type="entry name" value="Fun_TF"/>
</dbReference>
<dbReference type="PANTHER" id="PTHR37534">
    <property type="entry name" value="TRANSCRIPTIONAL ACTIVATOR PROTEIN UGA3"/>
    <property type="match status" value="1"/>
</dbReference>
<dbReference type="STRING" id="983966.A0A1E4RUW8"/>
<name>A0A1E4RUW8_CYBJN</name>
<feature type="coiled-coil region" evidence="3">
    <location>
        <begin position="464"/>
        <end position="491"/>
    </location>
</feature>
<comment type="subcellular location">
    <subcellularLocation>
        <location evidence="1">Nucleus</location>
    </subcellularLocation>
</comment>
<dbReference type="RefSeq" id="XP_020068116.1">
    <property type="nucleotide sequence ID" value="XM_020213049.1"/>
</dbReference>